<dbReference type="PROSITE" id="PS50262">
    <property type="entry name" value="G_PROTEIN_RECEP_F1_2"/>
    <property type="match status" value="1"/>
</dbReference>
<dbReference type="PANTHER" id="PTHR46641">
    <property type="entry name" value="FMRFAMIDE RECEPTOR-RELATED"/>
    <property type="match status" value="1"/>
</dbReference>
<keyword evidence="4 5" id="KW-0472">Membrane</keyword>
<name>A0AAV2I085_LYMST</name>
<protein>
    <recommendedName>
        <fullName evidence="6">G-protein coupled receptors family 1 profile domain-containing protein</fullName>
    </recommendedName>
</protein>
<dbReference type="AlphaFoldDB" id="A0AAV2I085"/>
<dbReference type="GO" id="GO:0016020">
    <property type="term" value="C:membrane"/>
    <property type="evidence" value="ECO:0007669"/>
    <property type="project" value="UniProtKB-SubCell"/>
</dbReference>
<dbReference type="Proteomes" id="UP001497497">
    <property type="component" value="Unassembled WGS sequence"/>
</dbReference>
<reference evidence="7 8" key="1">
    <citation type="submission" date="2024-04" db="EMBL/GenBank/DDBJ databases">
        <authorList>
            <consortium name="Genoscope - CEA"/>
            <person name="William W."/>
        </authorList>
    </citation>
    <scope>NUCLEOTIDE SEQUENCE [LARGE SCALE GENOMIC DNA]</scope>
</reference>
<feature type="transmembrane region" description="Helical" evidence="5">
    <location>
        <begin position="291"/>
        <end position="311"/>
    </location>
</feature>
<feature type="transmembrane region" description="Helical" evidence="5">
    <location>
        <begin position="157"/>
        <end position="176"/>
    </location>
</feature>
<feature type="transmembrane region" description="Helical" evidence="5">
    <location>
        <begin position="331"/>
        <end position="355"/>
    </location>
</feature>
<evidence type="ECO:0000256" key="5">
    <source>
        <dbReference type="SAM" id="Phobius"/>
    </source>
</evidence>
<keyword evidence="3 5" id="KW-1133">Transmembrane helix</keyword>
<feature type="transmembrane region" description="Helical" evidence="5">
    <location>
        <begin position="41"/>
        <end position="62"/>
    </location>
</feature>
<dbReference type="InterPro" id="IPR017452">
    <property type="entry name" value="GPCR_Rhodpsn_7TM"/>
</dbReference>
<sequence>MADLDYPSVDVTLATSAPPFNSGEIEMTLQMKLTLFGVGTVIQPVIIFVGFISNVVNAVIFLKMGLKDSISLCFWVLSCTDMFSLVLLFAIRYVTNFPLYLPAGVHIDSLTLVFLIVYYYLFVYDISQLITAYIAVQKCFCVALPFKFRTTFTRLRSFLVIAAISLACLALYVPIFTAQGISEAKNAQDNSTQLLFWTSSSRANIIVVVNFWGILLPTACQITVMACLVVLVGSLKESSKFRQSLLSSPDDVSVVNGRCKDNAVGAGMSQKGSADADGSRKVRKRSKEMQAVYSATFVSLIFVMCNFPRLLISYTSLVQPEFNLLRRYAGIYILLNIFRNTFEALSSSLNIFVFLKFNTRFRNTLLGCRVRG</sequence>
<dbReference type="SUPFAM" id="SSF81321">
    <property type="entry name" value="Family A G protein-coupled receptor-like"/>
    <property type="match status" value="1"/>
</dbReference>
<keyword evidence="8" id="KW-1185">Reference proteome</keyword>
<proteinExistence type="predicted"/>
<evidence type="ECO:0000256" key="3">
    <source>
        <dbReference type="ARBA" id="ARBA00022989"/>
    </source>
</evidence>
<evidence type="ECO:0000259" key="6">
    <source>
        <dbReference type="PROSITE" id="PS50262"/>
    </source>
</evidence>
<feature type="transmembrane region" description="Helical" evidence="5">
    <location>
        <begin position="74"/>
        <end position="95"/>
    </location>
</feature>
<comment type="caution">
    <text evidence="7">The sequence shown here is derived from an EMBL/GenBank/DDBJ whole genome shotgun (WGS) entry which is preliminary data.</text>
</comment>
<evidence type="ECO:0000256" key="4">
    <source>
        <dbReference type="ARBA" id="ARBA00023136"/>
    </source>
</evidence>
<accession>A0AAV2I085</accession>
<evidence type="ECO:0000313" key="8">
    <source>
        <dbReference type="Proteomes" id="UP001497497"/>
    </source>
</evidence>
<dbReference type="InterPro" id="IPR052954">
    <property type="entry name" value="GPCR-Ligand_Int"/>
</dbReference>
<dbReference type="Gene3D" id="1.20.1070.10">
    <property type="entry name" value="Rhodopsin 7-helix transmembrane proteins"/>
    <property type="match status" value="1"/>
</dbReference>
<feature type="transmembrane region" description="Helical" evidence="5">
    <location>
        <begin position="205"/>
        <end position="232"/>
    </location>
</feature>
<evidence type="ECO:0000313" key="7">
    <source>
        <dbReference type="EMBL" id="CAL1539329.1"/>
    </source>
</evidence>
<keyword evidence="2 5" id="KW-0812">Transmembrane</keyword>
<feature type="domain" description="G-protein coupled receptors family 1 profile" evidence="6">
    <location>
        <begin position="53"/>
        <end position="354"/>
    </location>
</feature>
<comment type="subcellular location">
    <subcellularLocation>
        <location evidence="1">Membrane</location>
    </subcellularLocation>
</comment>
<gene>
    <name evidence="7" type="ORF">GSLYS_00013148001</name>
</gene>
<evidence type="ECO:0000256" key="1">
    <source>
        <dbReference type="ARBA" id="ARBA00004370"/>
    </source>
</evidence>
<evidence type="ECO:0000256" key="2">
    <source>
        <dbReference type="ARBA" id="ARBA00022692"/>
    </source>
</evidence>
<organism evidence="7 8">
    <name type="scientific">Lymnaea stagnalis</name>
    <name type="common">Great pond snail</name>
    <name type="synonym">Helix stagnalis</name>
    <dbReference type="NCBI Taxonomy" id="6523"/>
    <lineage>
        <taxon>Eukaryota</taxon>
        <taxon>Metazoa</taxon>
        <taxon>Spiralia</taxon>
        <taxon>Lophotrochozoa</taxon>
        <taxon>Mollusca</taxon>
        <taxon>Gastropoda</taxon>
        <taxon>Heterobranchia</taxon>
        <taxon>Euthyneura</taxon>
        <taxon>Panpulmonata</taxon>
        <taxon>Hygrophila</taxon>
        <taxon>Lymnaeoidea</taxon>
        <taxon>Lymnaeidae</taxon>
        <taxon>Lymnaea</taxon>
    </lineage>
</organism>
<dbReference type="EMBL" id="CAXITT010000337">
    <property type="protein sequence ID" value="CAL1539329.1"/>
    <property type="molecule type" value="Genomic_DNA"/>
</dbReference>